<evidence type="ECO:0000256" key="1">
    <source>
        <dbReference type="ARBA" id="ARBA00022448"/>
    </source>
</evidence>
<evidence type="ECO:0000313" key="10">
    <source>
        <dbReference type="Proteomes" id="UP000276741"/>
    </source>
</evidence>
<proteinExistence type="predicted"/>
<dbReference type="InterPro" id="IPR012340">
    <property type="entry name" value="NA-bd_OB-fold"/>
</dbReference>
<dbReference type="GeneID" id="38666165"/>
<dbReference type="Pfam" id="PF08402">
    <property type="entry name" value="TOBE_2"/>
    <property type="match status" value="1"/>
</dbReference>
<keyword evidence="3" id="KW-0547">Nucleotide-binding</keyword>
<dbReference type="EMBL" id="BMQS01000004">
    <property type="protein sequence ID" value="GGT90640.1"/>
    <property type="molecule type" value="Genomic_DNA"/>
</dbReference>
<reference evidence="10" key="2">
    <citation type="submission" date="2018-04" db="EMBL/GenBank/DDBJ databases">
        <title>Complete genome sequence of Sulfodiicoccus acidiphilus strain HS-1.</title>
        <authorList>
            <person name="Sakai H.D."/>
            <person name="Kurosawa N."/>
        </authorList>
    </citation>
    <scope>NUCLEOTIDE SEQUENCE [LARGE SCALE GENOMIC DNA]</scope>
    <source>
        <strain evidence="10">HS-1</strain>
    </source>
</reference>
<protein>
    <submittedName>
        <fullName evidence="8">Sugar ABC transporter ATP-binding protein</fullName>
    </submittedName>
</protein>
<keyword evidence="1" id="KW-0813">Transport</keyword>
<dbReference type="InterPro" id="IPR003439">
    <property type="entry name" value="ABC_transporter-like_ATP-bd"/>
</dbReference>
<keyword evidence="2" id="KW-1003">Cell membrane</keyword>
<reference evidence="9" key="4">
    <citation type="submission" date="2020-09" db="EMBL/GenBank/DDBJ databases">
        <authorList>
            <person name="Sun Q."/>
            <person name="Ohkuma M."/>
        </authorList>
    </citation>
    <scope>NUCLEOTIDE SEQUENCE</scope>
    <source>
        <strain evidence="9">JCM 31740</strain>
    </source>
</reference>
<keyword evidence="10" id="KW-1185">Reference proteome</keyword>
<dbReference type="InterPro" id="IPR008995">
    <property type="entry name" value="Mo/tungstate-bd_C_term_dom"/>
</dbReference>
<dbReference type="Pfam" id="PF00005">
    <property type="entry name" value="ABC_tran"/>
    <property type="match status" value="1"/>
</dbReference>
<keyword evidence="4 8" id="KW-0067">ATP-binding</keyword>
<dbReference type="KEGG" id="sacd:HS1genome_0660"/>
<dbReference type="OrthoDB" id="18368at2157"/>
<dbReference type="GO" id="GO:0055052">
    <property type="term" value="C:ATP-binding cassette (ABC) transporter complex, substrate-binding subunit-containing"/>
    <property type="evidence" value="ECO:0007669"/>
    <property type="project" value="TreeGrafter"/>
</dbReference>
<dbReference type="SUPFAM" id="SSF52540">
    <property type="entry name" value="P-loop containing nucleoside triphosphate hydrolases"/>
    <property type="match status" value="1"/>
</dbReference>
<dbReference type="GO" id="GO:0022857">
    <property type="term" value="F:transmembrane transporter activity"/>
    <property type="evidence" value="ECO:0007669"/>
    <property type="project" value="InterPro"/>
</dbReference>
<dbReference type="Proteomes" id="UP000616143">
    <property type="component" value="Unassembled WGS sequence"/>
</dbReference>
<evidence type="ECO:0000256" key="5">
    <source>
        <dbReference type="ARBA" id="ARBA00022967"/>
    </source>
</evidence>
<evidence type="ECO:0000313" key="8">
    <source>
        <dbReference type="EMBL" id="BBD72271.1"/>
    </source>
</evidence>
<dbReference type="PROSITE" id="PS00211">
    <property type="entry name" value="ABC_TRANSPORTER_1"/>
    <property type="match status" value="1"/>
</dbReference>
<dbReference type="SMART" id="SM00382">
    <property type="entry name" value="AAA"/>
    <property type="match status" value="1"/>
</dbReference>
<evidence type="ECO:0000259" key="7">
    <source>
        <dbReference type="PROSITE" id="PS50893"/>
    </source>
</evidence>
<sequence length="330" mass="36383">MTGFLSFKGIVKKFGSAVVLNVEQLEFERATYNVILGPSGAGKTTLLRVTAGLEKVDAGKIVLDGEDITNDPPWKRNVGLVFQNYALYPHLNVFDNIAVPLTVKGLKKEEVEKRVKEVAQILGIGELLFKHPRQLSGGQQQRVALARAIVKEPKLLLLDEPLSNLDAKLRIELRSYLKSLQRKLGITVLHVTHDQSEAMALADEMVVMNGGLVEQKGTPHEIYRRPRTLFVAGFVGTINLVPSSVFGGNSDEWVAFRPEDAELVSECVGCVKGTISSLEYQGSSTIVHVRSGELSVKVVASPELELMEGQEVKVRPRRFLRYSPSGKLLE</sequence>
<accession>A0A348B269</accession>
<dbReference type="InterPro" id="IPR017871">
    <property type="entry name" value="ABC_transporter-like_CS"/>
</dbReference>
<evidence type="ECO:0000256" key="6">
    <source>
        <dbReference type="ARBA" id="ARBA00023136"/>
    </source>
</evidence>
<dbReference type="AlphaFoldDB" id="A0A348B269"/>
<dbReference type="PROSITE" id="PS50893">
    <property type="entry name" value="ABC_TRANSPORTER_2"/>
    <property type="match status" value="1"/>
</dbReference>
<dbReference type="InterPro" id="IPR003593">
    <property type="entry name" value="AAA+_ATPase"/>
</dbReference>
<evidence type="ECO:0000256" key="3">
    <source>
        <dbReference type="ARBA" id="ARBA00022741"/>
    </source>
</evidence>
<evidence type="ECO:0000256" key="2">
    <source>
        <dbReference type="ARBA" id="ARBA00022475"/>
    </source>
</evidence>
<dbReference type="SUPFAM" id="SSF50331">
    <property type="entry name" value="MOP-like"/>
    <property type="match status" value="1"/>
</dbReference>
<name>A0A348B269_9CREN</name>
<dbReference type="GO" id="GO:0005524">
    <property type="term" value="F:ATP binding"/>
    <property type="evidence" value="ECO:0007669"/>
    <property type="project" value="UniProtKB-KW"/>
</dbReference>
<gene>
    <name evidence="9" type="ORF">GCM10007116_05600</name>
    <name evidence="8" type="ORF">HS1genome_0660</name>
</gene>
<keyword evidence="6" id="KW-0472">Membrane</keyword>
<dbReference type="InterPro" id="IPR027417">
    <property type="entry name" value="P-loop_NTPase"/>
</dbReference>
<dbReference type="FunFam" id="3.40.50.300:FF:000042">
    <property type="entry name" value="Maltose/maltodextrin ABC transporter, ATP-binding protein"/>
    <property type="match status" value="1"/>
</dbReference>
<dbReference type="PANTHER" id="PTHR43875">
    <property type="entry name" value="MALTODEXTRIN IMPORT ATP-BINDING PROTEIN MSMX"/>
    <property type="match status" value="1"/>
</dbReference>
<dbReference type="Gene3D" id="3.40.50.300">
    <property type="entry name" value="P-loop containing nucleotide triphosphate hydrolases"/>
    <property type="match status" value="1"/>
</dbReference>
<dbReference type="InterPro" id="IPR047641">
    <property type="entry name" value="ABC_transpr_MalK/UgpC-like"/>
</dbReference>
<dbReference type="InterPro" id="IPR013611">
    <property type="entry name" value="Transp-assoc_OB_typ2"/>
</dbReference>
<dbReference type="Proteomes" id="UP000276741">
    <property type="component" value="Chromosome"/>
</dbReference>
<dbReference type="GO" id="GO:0016887">
    <property type="term" value="F:ATP hydrolysis activity"/>
    <property type="evidence" value="ECO:0007669"/>
    <property type="project" value="InterPro"/>
</dbReference>
<evidence type="ECO:0000256" key="4">
    <source>
        <dbReference type="ARBA" id="ARBA00022840"/>
    </source>
</evidence>
<feature type="domain" description="ABC transporter" evidence="7">
    <location>
        <begin position="5"/>
        <end position="235"/>
    </location>
</feature>
<dbReference type="EMBL" id="AP018553">
    <property type="protein sequence ID" value="BBD72271.1"/>
    <property type="molecule type" value="Genomic_DNA"/>
</dbReference>
<evidence type="ECO:0000313" key="9">
    <source>
        <dbReference type="EMBL" id="GGT90640.1"/>
    </source>
</evidence>
<dbReference type="Gene3D" id="2.40.50.140">
    <property type="entry name" value="Nucleic acid-binding proteins"/>
    <property type="match status" value="1"/>
</dbReference>
<dbReference type="RefSeq" id="WP_126449618.1">
    <property type="nucleotide sequence ID" value="NZ_AP018553.1"/>
</dbReference>
<reference evidence="8" key="3">
    <citation type="journal article" date="2019" name="BMC Res. Notes">
        <title>Complete genome sequence of the Sulfodiicoccus acidiphilus strain HS-1T, the first crenarchaeon that lacks polB3, isolated from an acidic hot spring in Ohwaku-dani, Hakone, Japan.</title>
        <authorList>
            <person name="Sakai H.D."/>
            <person name="Kurosawa N."/>
        </authorList>
    </citation>
    <scope>NUCLEOTIDE SEQUENCE</scope>
    <source>
        <strain evidence="8">HS-1</strain>
    </source>
</reference>
<dbReference type="PANTHER" id="PTHR43875:SF15">
    <property type="entry name" value="TREHALOSE IMPORT ATP-BINDING PROTEIN SUGC"/>
    <property type="match status" value="1"/>
</dbReference>
<organism evidence="8 10">
    <name type="scientific">Sulfodiicoccus acidiphilus</name>
    <dbReference type="NCBI Taxonomy" id="1670455"/>
    <lineage>
        <taxon>Archaea</taxon>
        <taxon>Thermoproteota</taxon>
        <taxon>Thermoprotei</taxon>
        <taxon>Sulfolobales</taxon>
        <taxon>Sulfolobaceae</taxon>
        <taxon>Sulfodiicoccus</taxon>
    </lineage>
</organism>
<keyword evidence="5" id="KW-1278">Translocase</keyword>
<reference evidence="9" key="1">
    <citation type="journal article" date="2014" name="Int. J. Syst. Evol. Microbiol.">
        <title>Complete genome sequence of Corynebacterium casei LMG S-19264T (=DSM 44701T), isolated from a smear-ripened cheese.</title>
        <authorList>
            <consortium name="US DOE Joint Genome Institute (JGI-PGF)"/>
            <person name="Walter F."/>
            <person name="Albersmeier A."/>
            <person name="Kalinowski J."/>
            <person name="Ruckert C."/>
        </authorList>
    </citation>
    <scope>NUCLEOTIDE SEQUENCE</scope>
    <source>
        <strain evidence="9">JCM 31740</strain>
    </source>
</reference>